<dbReference type="Pfam" id="PF07739">
    <property type="entry name" value="TipAS"/>
    <property type="match status" value="1"/>
</dbReference>
<gene>
    <name evidence="7" type="ORF">SAMN04488539_0106</name>
</gene>
<evidence type="ECO:0000259" key="6">
    <source>
        <dbReference type="PROSITE" id="PS50937"/>
    </source>
</evidence>
<dbReference type="RefSeq" id="WP_019195095.1">
    <property type="nucleotide sequence ID" value="NZ_LT629765.1"/>
</dbReference>
<proteinExistence type="predicted"/>
<dbReference type="AlphaFoldDB" id="A0A1H1L898"/>
<feature type="domain" description="HTH merR-type" evidence="6">
    <location>
        <begin position="1"/>
        <end position="68"/>
    </location>
</feature>
<dbReference type="PROSITE" id="PS00552">
    <property type="entry name" value="HTH_MERR_1"/>
    <property type="match status" value="1"/>
</dbReference>
<dbReference type="InterPro" id="IPR047057">
    <property type="entry name" value="MerR_fam"/>
</dbReference>
<keyword evidence="2" id="KW-0805">Transcription regulation</keyword>
<dbReference type="Pfam" id="PF13411">
    <property type="entry name" value="MerR_1"/>
    <property type="match status" value="1"/>
</dbReference>
<dbReference type="STRING" id="1203190.GCA_000312345_02330"/>
<evidence type="ECO:0000256" key="2">
    <source>
        <dbReference type="ARBA" id="ARBA00023015"/>
    </source>
</evidence>
<protein>
    <submittedName>
        <fullName evidence="7">DNA-binding transcriptional regulator, MerR family</fullName>
    </submittedName>
</protein>
<dbReference type="eggNOG" id="COG0789">
    <property type="taxonomic scope" value="Bacteria"/>
</dbReference>
<dbReference type="PANTHER" id="PTHR30204">
    <property type="entry name" value="REDOX-CYCLING DRUG-SENSING TRANSCRIPTIONAL ACTIVATOR SOXR"/>
    <property type="match status" value="1"/>
</dbReference>
<reference evidence="7 8" key="1">
    <citation type="submission" date="2016-10" db="EMBL/GenBank/DDBJ databases">
        <authorList>
            <person name="de Groot N.N."/>
        </authorList>
    </citation>
    <scope>NUCLEOTIDE SEQUENCE [LARGE SCALE GENOMIC DNA]</scope>
    <source>
        <strain evidence="7 8">DSM 45434</strain>
    </source>
</reference>
<keyword evidence="1" id="KW-0678">Repressor</keyword>
<dbReference type="InterPro" id="IPR009061">
    <property type="entry name" value="DNA-bd_dom_put_sf"/>
</dbReference>
<dbReference type="SUPFAM" id="SSF89082">
    <property type="entry name" value="Antibiotic binding domain of TipA-like multidrug resistance regulators"/>
    <property type="match status" value="1"/>
</dbReference>
<dbReference type="PANTHER" id="PTHR30204:SF69">
    <property type="entry name" value="MERR-FAMILY TRANSCRIPTIONAL REGULATOR"/>
    <property type="match status" value="1"/>
</dbReference>
<dbReference type="InterPro" id="IPR036244">
    <property type="entry name" value="TipA-like_antibiotic-bd"/>
</dbReference>
<name>A0A1H1L898_9CORY</name>
<dbReference type="CDD" id="cd01106">
    <property type="entry name" value="HTH_TipAL-Mta"/>
    <property type="match status" value="1"/>
</dbReference>
<sequence>MHLISEAAEAIGVSPKALRHWDAVGLLVPRREGAYRVYTDDDIKRGASIALFQTAGLPLAEIAPLLDAPPAELLTAALRRHRRALQEKARLLKNQVQTVDQLIKEANMDKVSEYLGEHMSEYQREAEERWGGTREWARSQNNLAAMGGGDIRALQEEQEEFAAALTRARESGVAPGSEEADALVLRHREALSAWYPVTAARQLILARMYVADDRFHAAFAGEQDYLLRLVEKRAEQEGVDLADPVWE</sequence>
<evidence type="ECO:0000256" key="4">
    <source>
        <dbReference type="ARBA" id="ARBA00023163"/>
    </source>
</evidence>
<dbReference type="Gene3D" id="1.10.1660.10">
    <property type="match status" value="1"/>
</dbReference>
<accession>A0A1H1L898</accession>
<keyword evidence="8" id="KW-1185">Reference proteome</keyword>
<evidence type="ECO:0000256" key="1">
    <source>
        <dbReference type="ARBA" id="ARBA00022491"/>
    </source>
</evidence>
<evidence type="ECO:0000256" key="5">
    <source>
        <dbReference type="SAM" id="Coils"/>
    </source>
</evidence>
<evidence type="ECO:0000313" key="7">
    <source>
        <dbReference type="EMBL" id="SDR70804.1"/>
    </source>
</evidence>
<dbReference type="GO" id="GO:0003700">
    <property type="term" value="F:DNA-binding transcription factor activity"/>
    <property type="evidence" value="ECO:0007669"/>
    <property type="project" value="InterPro"/>
</dbReference>
<evidence type="ECO:0000313" key="8">
    <source>
        <dbReference type="Proteomes" id="UP000182237"/>
    </source>
</evidence>
<dbReference type="PROSITE" id="PS50937">
    <property type="entry name" value="HTH_MERR_2"/>
    <property type="match status" value="1"/>
</dbReference>
<dbReference type="Proteomes" id="UP000182237">
    <property type="component" value="Chromosome I"/>
</dbReference>
<dbReference type="InterPro" id="IPR012925">
    <property type="entry name" value="TipAS_dom"/>
</dbReference>
<dbReference type="SMART" id="SM00422">
    <property type="entry name" value="HTH_MERR"/>
    <property type="match status" value="1"/>
</dbReference>
<keyword evidence="4" id="KW-0804">Transcription</keyword>
<feature type="coiled-coil region" evidence="5">
    <location>
        <begin position="75"/>
        <end position="105"/>
    </location>
</feature>
<dbReference type="EMBL" id="LT629765">
    <property type="protein sequence ID" value="SDR70804.1"/>
    <property type="molecule type" value="Genomic_DNA"/>
</dbReference>
<dbReference type="SUPFAM" id="SSF46955">
    <property type="entry name" value="Putative DNA-binding domain"/>
    <property type="match status" value="1"/>
</dbReference>
<keyword evidence="3 7" id="KW-0238">DNA-binding</keyword>
<dbReference type="Gene3D" id="1.10.490.50">
    <property type="entry name" value="Antibiotic binding domain of TipA-like multidrug resistance regulators"/>
    <property type="match status" value="1"/>
</dbReference>
<evidence type="ECO:0000256" key="3">
    <source>
        <dbReference type="ARBA" id="ARBA00023125"/>
    </source>
</evidence>
<dbReference type="InterPro" id="IPR000551">
    <property type="entry name" value="MerR-type_HTH_dom"/>
</dbReference>
<dbReference type="OrthoDB" id="9809391at2"/>
<dbReference type="GO" id="GO:0003677">
    <property type="term" value="F:DNA binding"/>
    <property type="evidence" value="ECO:0007669"/>
    <property type="project" value="UniProtKB-KW"/>
</dbReference>
<organism evidence="7 8">
    <name type="scientific">Corynebacterium timonense</name>
    <dbReference type="NCBI Taxonomy" id="441500"/>
    <lineage>
        <taxon>Bacteria</taxon>
        <taxon>Bacillati</taxon>
        <taxon>Actinomycetota</taxon>
        <taxon>Actinomycetes</taxon>
        <taxon>Mycobacteriales</taxon>
        <taxon>Corynebacteriaceae</taxon>
        <taxon>Corynebacterium</taxon>
    </lineage>
</organism>
<keyword evidence="5" id="KW-0175">Coiled coil</keyword>